<dbReference type="Proteomes" id="UP001447516">
    <property type="component" value="Unassembled WGS sequence"/>
</dbReference>
<feature type="transmembrane region" description="Helical" evidence="6">
    <location>
        <begin position="63"/>
        <end position="85"/>
    </location>
</feature>
<dbReference type="SUPFAM" id="SSF103481">
    <property type="entry name" value="Multidrug resistance efflux transporter EmrE"/>
    <property type="match status" value="2"/>
</dbReference>
<feature type="transmembrane region" description="Helical" evidence="6">
    <location>
        <begin position="145"/>
        <end position="167"/>
    </location>
</feature>
<gene>
    <name evidence="8" type="ORF">AAH991_12430</name>
</gene>
<feature type="transmembrane region" description="Helical" evidence="6">
    <location>
        <begin position="32"/>
        <end position="51"/>
    </location>
</feature>
<proteinExistence type="inferred from homology"/>
<reference evidence="8 9" key="1">
    <citation type="submission" date="2024-05" db="EMBL/GenBank/DDBJ databases">
        <title>Microbispora sp.ZYX-F-249.</title>
        <authorList>
            <person name="Xie H."/>
        </authorList>
    </citation>
    <scope>NUCLEOTIDE SEQUENCE [LARGE SCALE GENOMIC DNA]</scope>
    <source>
        <strain evidence="8 9">ZYX-F-249</strain>
    </source>
</reference>
<evidence type="ECO:0000256" key="6">
    <source>
        <dbReference type="SAM" id="Phobius"/>
    </source>
</evidence>
<evidence type="ECO:0000256" key="3">
    <source>
        <dbReference type="ARBA" id="ARBA00022692"/>
    </source>
</evidence>
<sequence length="311" mass="32155">MRRWLPSFILLALVWGNSFFFIKVALGSLHPLQISFLRMAVGALTLLVAVLATGRRLPRDPRLWGHFAVASVVLTTVPFTLFGYGEQHVSSVVAAIWNATTPLCTLLFALLLRSEKATAARVTGLGLGFAGVMVVLGVWQPISGGAAVGSLACFGAAACYGVGGAYMGRFITPRGEEPMVLAAAQLVAGTAELAVITPLAGLSLVEIDVPLAVWGSLLALGAFGTGIAYLLLYGIQRKVGVTAASAVTYLIPVFAAASGVVFLGEHLTWNQPAGALVVLLGIAVIQGIVPRRRGRTAAPAAAVPAETDAAA</sequence>
<comment type="similarity">
    <text evidence="2">Belongs to the EamA transporter family.</text>
</comment>
<feature type="transmembrane region" description="Helical" evidence="6">
    <location>
        <begin position="179"/>
        <end position="205"/>
    </location>
</feature>
<evidence type="ECO:0000259" key="7">
    <source>
        <dbReference type="Pfam" id="PF00892"/>
    </source>
</evidence>
<evidence type="ECO:0000313" key="9">
    <source>
        <dbReference type="Proteomes" id="UP001447516"/>
    </source>
</evidence>
<evidence type="ECO:0000256" key="1">
    <source>
        <dbReference type="ARBA" id="ARBA00004141"/>
    </source>
</evidence>
<comment type="subcellular location">
    <subcellularLocation>
        <location evidence="1">Membrane</location>
        <topology evidence="1">Multi-pass membrane protein</topology>
    </subcellularLocation>
</comment>
<protein>
    <submittedName>
        <fullName evidence="8">DMT family transporter</fullName>
    </submittedName>
</protein>
<evidence type="ECO:0000256" key="5">
    <source>
        <dbReference type="ARBA" id="ARBA00023136"/>
    </source>
</evidence>
<name>A0ABV0AKR8_9ACTN</name>
<evidence type="ECO:0000313" key="8">
    <source>
        <dbReference type="EMBL" id="MEN3535915.1"/>
    </source>
</evidence>
<feature type="transmembrane region" description="Helical" evidence="6">
    <location>
        <begin position="211"/>
        <end position="232"/>
    </location>
</feature>
<organism evidence="8 9">
    <name type="scientific">Microbispora maris</name>
    <dbReference type="NCBI Taxonomy" id="3144104"/>
    <lineage>
        <taxon>Bacteria</taxon>
        <taxon>Bacillati</taxon>
        <taxon>Actinomycetota</taxon>
        <taxon>Actinomycetes</taxon>
        <taxon>Streptosporangiales</taxon>
        <taxon>Streptosporangiaceae</taxon>
        <taxon>Microbispora</taxon>
    </lineage>
</organism>
<dbReference type="PANTHER" id="PTHR32322:SF9">
    <property type="entry name" value="AMINO-ACID METABOLITE EFFLUX PUMP-RELATED"/>
    <property type="match status" value="1"/>
</dbReference>
<evidence type="ECO:0000256" key="2">
    <source>
        <dbReference type="ARBA" id="ARBA00007362"/>
    </source>
</evidence>
<keyword evidence="5 6" id="KW-0472">Membrane</keyword>
<keyword evidence="4 6" id="KW-1133">Transmembrane helix</keyword>
<comment type="caution">
    <text evidence="8">The sequence shown here is derived from an EMBL/GenBank/DDBJ whole genome shotgun (WGS) entry which is preliminary data.</text>
</comment>
<keyword evidence="3 6" id="KW-0812">Transmembrane</keyword>
<feature type="transmembrane region" description="Helical" evidence="6">
    <location>
        <begin position="119"/>
        <end position="139"/>
    </location>
</feature>
<feature type="transmembrane region" description="Helical" evidence="6">
    <location>
        <begin position="269"/>
        <end position="289"/>
    </location>
</feature>
<feature type="domain" description="EamA" evidence="7">
    <location>
        <begin position="149"/>
        <end position="285"/>
    </location>
</feature>
<accession>A0ABV0AKR8</accession>
<dbReference type="Pfam" id="PF00892">
    <property type="entry name" value="EamA"/>
    <property type="match status" value="2"/>
</dbReference>
<dbReference type="Gene3D" id="1.10.3730.20">
    <property type="match status" value="1"/>
</dbReference>
<feature type="transmembrane region" description="Helical" evidence="6">
    <location>
        <begin position="239"/>
        <end position="263"/>
    </location>
</feature>
<dbReference type="PANTHER" id="PTHR32322">
    <property type="entry name" value="INNER MEMBRANE TRANSPORTER"/>
    <property type="match status" value="1"/>
</dbReference>
<dbReference type="InterPro" id="IPR037185">
    <property type="entry name" value="EmrE-like"/>
</dbReference>
<keyword evidence="9" id="KW-1185">Reference proteome</keyword>
<dbReference type="InterPro" id="IPR050638">
    <property type="entry name" value="AA-Vitamin_Transporters"/>
</dbReference>
<feature type="transmembrane region" description="Helical" evidence="6">
    <location>
        <begin position="91"/>
        <end position="112"/>
    </location>
</feature>
<dbReference type="InterPro" id="IPR000620">
    <property type="entry name" value="EamA_dom"/>
</dbReference>
<dbReference type="RefSeq" id="WP_346225929.1">
    <property type="nucleotide sequence ID" value="NZ_JBDJAW010000008.1"/>
</dbReference>
<feature type="domain" description="EamA" evidence="7">
    <location>
        <begin position="5"/>
        <end position="136"/>
    </location>
</feature>
<feature type="transmembrane region" description="Helical" evidence="6">
    <location>
        <begin position="7"/>
        <end position="26"/>
    </location>
</feature>
<evidence type="ECO:0000256" key="4">
    <source>
        <dbReference type="ARBA" id="ARBA00022989"/>
    </source>
</evidence>
<dbReference type="EMBL" id="JBDJAW010000008">
    <property type="protein sequence ID" value="MEN3535915.1"/>
    <property type="molecule type" value="Genomic_DNA"/>
</dbReference>